<dbReference type="eggNOG" id="KOG0029">
    <property type="taxonomic scope" value="Eukaryota"/>
</dbReference>
<dbReference type="InterPro" id="IPR007526">
    <property type="entry name" value="SWIRM"/>
</dbReference>
<feature type="compositionally biased region" description="Acidic residues" evidence="7">
    <location>
        <begin position="1222"/>
        <end position="1237"/>
    </location>
</feature>
<evidence type="ECO:0000256" key="6">
    <source>
        <dbReference type="SAM" id="Coils"/>
    </source>
</evidence>
<dbReference type="InterPro" id="IPR036388">
    <property type="entry name" value="WH-like_DNA-bd_sf"/>
</dbReference>
<dbReference type="InterPro" id="IPR002937">
    <property type="entry name" value="Amino_oxidase"/>
</dbReference>
<feature type="domain" description="SWIRM" evidence="8">
    <location>
        <begin position="53"/>
        <end position="149"/>
    </location>
</feature>
<feature type="region of interest" description="Disordered" evidence="7">
    <location>
        <begin position="240"/>
        <end position="267"/>
    </location>
</feature>
<name>K8FEU1_9CHLO</name>
<dbReference type="InterPro" id="IPR035441">
    <property type="entry name" value="TFIIS/LEDGF_dom_sf"/>
</dbReference>
<keyword evidence="4" id="KW-0274">FAD</keyword>
<proteinExistence type="inferred from homology"/>
<dbReference type="GO" id="GO:0141052">
    <property type="term" value="F:histone H3 demethylase activity"/>
    <property type="evidence" value="ECO:0007669"/>
    <property type="project" value="UniProtKB-ARBA"/>
</dbReference>
<dbReference type="Proteomes" id="UP000198341">
    <property type="component" value="Chromosome 9"/>
</dbReference>
<feature type="region of interest" description="Disordered" evidence="7">
    <location>
        <begin position="1161"/>
        <end position="1183"/>
    </location>
</feature>
<dbReference type="SUPFAM" id="SSF46689">
    <property type="entry name" value="Homeodomain-like"/>
    <property type="match status" value="1"/>
</dbReference>
<evidence type="ECO:0000256" key="4">
    <source>
        <dbReference type="ARBA" id="ARBA00022827"/>
    </source>
</evidence>
<dbReference type="Pfam" id="PF01593">
    <property type="entry name" value="Amino_oxidase"/>
    <property type="match status" value="1"/>
</dbReference>
<dbReference type="PANTHER" id="PTHR10742">
    <property type="entry name" value="FLAVIN MONOAMINE OXIDASE"/>
    <property type="match status" value="1"/>
</dbReference>
<evidence type="ECO:0000313" key="11">
    <source>
        <dbReference type="Proteomes" id="UP000198341"/>
    </source>
</evidence>
<dbReference type="InterPro" id="IPR036188">
    <property type="entry name" value="FAD/NAD-bd_sf"/>
</dbReference>
<keyword evidence="6" id="KW-0175">Coiled coil</keyword>
<dbReference type="STRING" id="41875.K8FEU1"/>
<evidence type="ECO:0000256" key="5">
    <source>
        <dbReference type="ARBA" id="ARBA00023002"/>
    </source>
</evidence>
<dbReference type="Gene3D" id="1.10.10.60">
    <property type="entry name" value="Homeodomain-like"/>
    <property type="match status" value="1"/>
</dbReference>
<keyword evidence="11" id="KW-1185">Reference proteome</keyword>
<reference evidence="10 11" key="1">
    <citation type="submission" date="2011-10" db="EMBL/GenBank/DDBJ databases">
        <authorList>
            <person name="Genoscope - CEA"/>
        </authorList>
    </citation>
    <scope>NUCLEOTIDE SEQUENCE [LARGE SCALE GENOMIC DNA]</scope>
    <source>
        <strain evidence="10 11">RCC 1105</strain>
    </source>
</reference>
<feature type="region of interest" description="Disordered" evidence="7">
    <location>
        <begin position="1"/>
        <end position="22"/>
    </location>
</feature>
<feature type="compositionally biased region" description="Basic residues" evidence="7">
    <location>
        <begin position="1204"/>
        <end position="1217"/>
    </location>
</feature>
<dbReference type="PRINTS" id="PR00419">
    <property type="entry name" value="ADXRDTASE"/>
</dbReference>
<feature type="region of interest" description="Disordered" evidence="7">
    <location>
        <begin position="1204"/>
        <end position="1237"/>
    </location>
</feature>
<dbReference type="GeneID" id="19013894"/>
<evidence type="ECO:0000256" key="3">
    <source>
        <dbReference type="ARBA" id="ARBA00022630"/>
    </source>
</evidence>
<dbReference type="PROSITE" id="PS51998">
    <property type="entry name" value="DEK_C"/>
    <property type="match status" value="1"/>
</dbReference>
<evidence type="ECO:0000256" key="7">
    <source>
        <dbReference type="SAM" id="MobiDB-lite"/>
    </source>
</evidence>
<dbReference type="InterPro" id="IPR050281">
    <property type="entry name" value="Flavin_monoamine_oxidase"/>
</dbReference>
<dbReference type="RefSeq" id="XP_007511001.1">
    <property type="nucleotide sequence ID" value="XM_007510939.1"/>
</dbReference>
<keyword evidence="3" id="KW-0285">Flavoprotein</keyword>
<evidence type="ECO:0000259" key="9">
    <source>
        <dbReference type="PROSITE" id="PS51998"/>
    </source>
</evidence>
<dbReference type="Pfam" id="PF08766">
    <property type="entry name" value="DEK_C"/>
    <property type="match status" value="1"/>
</dbReference>
<evidence type="ECO:0000256" key="2">
    <source>
        <dbReference type="ARBA" id="ARBA00005995"/>
    </source>
</evidence>
<dbReference type="Gene3D" id="3.90.660.10">
    <property type="match status" value="1"/>
</dbReference>
<feature type="domain" description="DEK-C" evidence="9">
    <location>
        <begin position="174"/>
        <end position="231"/>
    </location>
</feature>
<comment type="cofactor">
    <cofactor evidence="1">
        <name>FAD</name>
        <dbReference type="ChEBI" id="CHEBI:57692"/>
    </cofactor>
</comment>
<dbReference type="PROSITE" id="PS50934">
    <property type="entry name" value="SWIRM"/>
    <property type="match status" value="1"/>
</dbReference>
<evidence type="ECO:0000256" key="1">
    <source>
        <dbReference type="ARBA" id="ARBA00001974"/>
    </source>
</evidence>
<dbReference type="KEGG" id="bpg:Bathy09g03870"/>
<protein>
    <submittedName>
        <fullName evidence="10">Lysine-specific histone demethylase</fullName>
    </submittedName>
</protein>
<dbReference type="EMBL" id="FO082270">
    <property type="protein sequence ID" value="CCO66561.1"/>
    <property type="molecule type" value="Genomic_DNA"/>
</dbReference>
<feature type="compositionally biased region" description="Low complexity" evidence="7">
    <location>
        <begin position="1"/>
        <end position="13"/>
    </location>
</feature>
<dbReference type="GO" id="GO:0016705">
    <property type="term" value="F:oxidoreductase activity, acting on paired donors, with incorporation or reduction of molecular oxygen"/>
    <property type="evidence" value="ECO:0007669"/>
    <property type="project" value="UniProtKB-ARBA"/>
</dbReference>
<comment type="similarity">
    <text evidence="2">Belongs to the flavin monoamine oxidase family.</text>
</comment>
<dbReference type="Pfam" id="PF04433">
    <property type="entry name" value="SWIRM"/>
    <property type="match status" value="1"/>
</dbReference>
<feature type="region of interest" description="Disordered" evidence="7">
    <location>
        <begin position="457"/>
        <end position="492"/>
    </location>
</feature>
<accession>K8FEU1</accession>
<feature type="compositionally biased region" description="Low complexity" evidence="7">
    <location>
        <begin position="1161"/>
        <end position="1170"/>
    </location>
</feature>
<feature type="coiled-coil region" evidence="6">
    <location>
        <begin position="826"/>
        <end position="883"/>
    </location>
</feature>
<dbReference type="SUPFAM" id="SSF109715">
    <property type="entry name" value="DEK C-terminal domain"/>
    <property type="match status" value="1"/>
</dbReference>
<organism evidence="10 11">
    <name type="scientific">Bathycoccus prasinos</name>
    <dbReference type="NCBI Taxonomy" id="41875"/>
    <lineage>
        <taxon>Eukaryota</taxon>
        <taxon>Viridiplantae</taxon>
        <taxon>Chlorophyta</taxon>
        <taxon>Mamiellophyceae</taxon>
        <taxon>Mamiellales</taxon>
        <taxon>Bathycoccaceae</taxon>
        <taxon>Bathycoccus</taxon>
    </lineage>
</organism>
<feature type="compositionally biased region" description="Acidic residues" evidence="7">
    <location>
        <begin position="466"/>
        <end position="487"/>
    </location>
</feature>
<sequence length="1350" mass="151445">MATNTFENTTNATHTHHHKRKVGYRRSSKFALDDLFLDSDSDDKDDSSPPSREQIAAASAGLDFERVSFLEKKDFDTQLRDGGNSEAHYLGVRNKICAMWRRDVRRRLDVTEVIEEVRNYEEKMIRDVFDWLERNGGVNYGVFTKEKKEEEKEEEKEDMEGEAVVGSNAPAIEIIDDATVTKELIRLLKTCDMNVMTEKMIRKKLGSEECLNTDLSEKKGLIKEVVTKYLTEGAEAFDGLFEEEGKSKEKKDDDDEVDDGGDEITFKWRSPPAVEEGKIHPNIRERDVDTSKPVIIIGAGPSGLACANQLKSRNVPVIVLEARDRVGGRVWTERETFSAPVDFGASIVTGTEPNPKARTGMPWLGIRADPSAEVSSQIDLKLVELRPGCPLYDGKDGSLVAGEKDARIEKLRDLLMDEARETVEARGEDATADLGLGEIIEDLTKVHFEREYLEDTLRKKQQEQEERGEDDDNDNNNKNDDDDDDMNDEKKQQKLEKIKQFSKDDKRLLDWHWANLEYGCSAKLGDVSLPHWNQDEMYGGFGGPHCMVRNGYGQITDALAREIEKISAIKLNAIVKKVTVTSTKNPFDGVNVECADGTIYEGSAVVCTVPLGCLKNDDVEFVPELSTAKRNAVHRLGFGNLNKLVIEFEDQFWSDDRDYFGVAVDSDDESKMNNRARCFMFWNLKPVCGENMLIALVAGSNAEDTENNVTEESQQELVNLAVEQLAKVHFNGDQSKIKVKTAKATAWGKDPFARGSYSYVKKSSRGAADYDELGRPELKGRLFFAGEHTCKEHPDTVGGAMLTGWRAARQVLRKLSGEEGKIFDEVFDLEEMRKKAEEEARQAALMEDSDYDSELEGEDFEKMKAAIERKREAEERARNQVVDADALAGRDEAKSVYKISMTVDSSAKTNSIGLALAEIMVENENHYALKTGAGKRALMHAVLSLTNAEKEKWAYGKHNGLATFNEWLSKFAKRARRDGDEEDAMTALKVIRSIPFDFKLMKKSGVPLTIKDYFQSHENAGLKQTSKMITREWMRLLALGGDKTRMSVGGAISPYGNVLAPKQNNNITTTLLNSIKNNGMNTIASEVAKETTNIANALSDKELLVLHEKQRKEAKEAAERKLRDQREAVVKAASDLPEGQAALAARQAAEQAKLDAERAIQAAKEAAQTAMDHHNNDTDSDEDQVMNMNISSFEDFQNAANLKREKKRAKAKAKAAKRAREDAEDAAALGEDDDDDLLNAKKSKANSADADTLTEEAYEERVTKQVTKYVFEQLRLKRDRNILTKKQCKKYEEKIVRTVIDHAKSESSAKLDPLVAFMTSQRKEKIKSLVNKYAVVGQKENETKKNTKKE</sequence>
<dbReference type="Gene3D" id="3.50.50.60">
    <property type="entry name" value="FAD/NAD(P)-binding domain"/>
    <property type="match status" value="1"/>
</dbReference>
<evidence type="ECO:0000313" key="10">
    <source>
        <dbReference type="EMBL" id="CCO66561.1"/>
    </source>
</evidence>
<dbReference type="OrthoDB" id="496653at2759"/>
<keyword evidence="5" id="KW-0560">Oxidoreductase</keyword>
<evidence type="ECO:0000259" key="8">
    <source>
        <dbReference type="PROSITE" id="PS50934"/>
    </source>
</evidence>
<dbReference type="Gene3D" id="1.10.10.10">
    <property type="entry name" value="Winged helix-like DNA-binding domain superfamily/Winged helix DNA-binding domain"/>
    <property type="match status" value="1"/>
</dbReference>
<dbReference type="SUPFAM" id="SSF54373">
    <property type="entry name" value="FAD-linked reductases, C-terminal domain"/>
    <property type="match status" value="1"/>
</dbReference>
<dbReference type="InterPro" id="IPR009057">
    <property type="entry name" value="Homeodomain-like_sf"/>
</dbReference>
<dbReference type="SUPFAM" id="SSF51905">
    <property type="entry name" value="FAD/NAD(P)-binding domain"/>
    <property type="match status" value="1"/>
</dbReference>
<feature type="compositionally biased region" description="Acidic residues" evidence="7">
    <location>
        <begin position="252"/>
        <end position="262"/>
    </location>
</feature>
<dbReference type="SUPFAM" id="SSF47676">
    <property type="entry name" value="Conserved domain common to transcription factors TFIIS, elongin A, CRSP70"/>
    <property type="match status" value="1"/>
</dbReference>
<gene>
    <name evidence="10" type="ORF">Bathy09g03870</name>
</gene>
<dbReference type="InterPro" id="IPR014876">
    <property type="entry name" value="DEK_C"/>
</dbReference>
<dbReference type="PANTHER" id="PTHR10742:SF410">
    <property type="entry name" value="LYSINE-SPECIFIC HISTONE DEMETHYLASE 2"/>
    <property type="match status" value="1"/>
</dbReference>